<evidence type="ECO:0000313" key="1">
    <source>
        <dbReference type="EMBL" id="GGN47518.1"/>
    </source>
</evidence>
<accession>A0A917XQ71</accession>
<organism evidence="1 2">
    <name type="scientific">Streptomyces fuscichromogenes</name>
    <dbReference type="NCBI Taxonomy" id="1324013"/>
    <lineage>
        <taxon>Bacteria</taxon>
        <taxon>Bacillati</taxon>
        <taxon>Actinomycetota</taxon>
        <taxon>Actinomycetes</taxon>
        <taxon>Kitasatosporales</taxon>
        <taxon>Streptomycetaceae</taxon>
        <taxon>Streptomyces</taxon>
    </lineage>
</organism>
<name>A0A917XQ71_9ACTN</name>
<dbReference type="RefSeq" id="WP_189269787.1">
    <property type="nucleotide sequence ID" value="NZ_BMML01000078.1"/>
</dbReference>
<reference evidence="1" key="2">
    <citation type="submission" date="2020-09" db="EMBL/GenBank/DDBJ databases">
        <authorList>
            <person name="Sun Q."/>
            <person name="Zhou Y."/>
        </authorList>
    </citation>
    <scope>NUCLEOTIDE SEQUENCE</scope>
    <source>
        <strain evidence="1">CGMCC 4.7110</strain>
    </source>
</reference>
<protein>
    <submittedName>
        <fullName evidence="1">Uncharacterized protein</fullName>
    </submittedName>
</protein>
<comment type="caution">
    <text evidence="1">The sequence shown here is derived from an EMBL/GenBank/DDBJ whole genome shotgun (WGS) entry which is preliminary data.</text>
</comment>
<dbReference type="Proteomes" id="UP000653411">
    <property type="component" value="Unassembled WGS sequence"/>
</dbReference>
<dbReference type="AlphaFoldDB" id="A0A917XQ71"/>
<evidence type="ECO:0000313" key="2">
    <source>
        <dbReference type="Proteomes" id="UP000653411"/>
    </source>
</evidence>
<keyword evidence="2" id="KW-1185">Reference proteome</keyword>
<sequence>MNHHHDEVHYGITGSRVGFTIARCGHGDEGIAIELHGIPCEPGALPPLIDTSMPRCAFAEIVGAVLDGIRRREGDHAVRRFRDQIDAAQKASAAQPWTS</sequence>
<gene>
    <name evidence="1" type="ORF">GCM10011578_101110</name>
</gene>
<proteinExistence type="predicted"/>
<dbReference type="EMBL" id="BMML01000078">
    <property type="protein sequence ID" value="GGN47518.1"/>
    <property type="molecule type" value="Genomic_DNA"/>
</dbReference>
<reference evidence="1" key="1">
    <citation type="journal article" date="2014" name="Int. J. Syst. Evol. Microbiol.">
        <title>Complete genome sequence of Corynebacterium casei LMG S-19264T (=DSM 44701T), isolated from a smear-ripened cheese.</title>
        <authorList>
            <consortium name="US DOE Joint Genome Institute (JGI-PGF)"/>
            <person name="Walter F."/>
            <person name="Albersmeier A."/>
            <person name="Kalinowski J."/>
            <person name="Ruckert C."/>
        </authorList>
    </citation>
    <scope>NUCLEOTIDE SEQUENCE</scope>
    <source>
        <strain evidence="1">CGMCC 4.7110</strain>
    </source>
</reference>